<proteinExistence type="predicted"/>
<dbReference type="PANTHER" id="PTHR12526:SF638">
    <property type="entry name" value="SPORE COAT PROTEIN SA"/>
    <property type="match status" value="1"/>
</dbReference>
<dbReference type="SUPFAM" id="SSF53756">
    <property type="entry name" value="UDP-Glycosyltransferase/glycogen phosphorylase"/>
    <property type="match status" value="1"/>
</dbReference>
<name>A0A8J2UQ81_9BURK</name>
<dbReference type="EMBL" id="BMCG01000002">
    <property type="protein sequence ID" value="GGC05173.1"/>
    <property type="molecule type" value="Genomic_DNA"/>
</dbReference>
<organism evidence="3 4">
    <name type="scientific">Oxalicibacterium flavum</name>
    <dbReference type="NCBI Taxonomy" id="179467"/>
    <lineage>
        <taxon>Bacteria</taxon>
        <taxon>Pseudomonadati</taxon>
        <taxon>Pseudomonadota</taxon>
        <taxon>Betaproteobacteria</taxon>
        <taxon>Burkholderiales</taxon>
        <taxon>Oxalobacteraceae</taxon>
        <taxon>Oxalicibacterium</taxon>
    </lineage>
</organism>
<dbReference type="GO" id="GO:0016757">
    <property type="term" value="F:glycosyltransferase activity"/>
    <property type="evidence" value="ECO:0007669"/>
    <property type="project" value="InterPro"/>
</dbReference>
<reference evidence="3" key="2">
    <citation type="submission" date="2020-09" db="EMBL/GenBank/DDBJ databases">
        <authorList>
            <person name="Sun Q."/>
            <person name="Sedlacek I."/>
        </authorList>
    </citation>
    <scope>NUCLEOTIDE SEQUENCE</scope>
    <source>
        <strain evidence="3">CCM 7086</strain>
    </source>
</reference>
<evidence type="ECO:0000259" key="1">
    <source>
        <dbReference type="Pfam" id="PF00534"/>
    </source>
</evidence>
<dbReference type="PANTHER" id="PTHR12526">
    <property type="entry name" value="GLYCOSYLTRANSFERASE"/>
    <property type="match status" value="1"/>
</dbReference>
<dbReference type="Pfam" id="PF00534">
    <property type="entry name" value="Glycos_transf_1"/>
    <property type="match status" value="1"/>
</dbReference>
<gene>
    <name evidence="3" type="ORF">GCM10007205_12960</name>
</gene>
<reference evidence="3" key="1">
    <citation type="journal article" date="2014" name="Int. J. Syst. Evol. Microbiol.">
        <title>Complete genome sequence of Corynebacterium casei LMG S-19264T (=DSM 44701T), isolated from a smear-ripened cheese.</title>
        <authorList>
            <consortium name="US DOE Joint Genome Institute (JGI-PGF)"/>
            <person name="Walter F."/>
            <person name="Albersmeier A."/>
            <person name="Kalinowski J."/>
            <person name="Ruckert C."/>
        </authorList>
    </citation>
    <scope>NUCLEOTIDE SEQUENCE</scope>
    <source>
        <strain evidence="3">CCM 7086</strain>
    </source>
</reference>
<feature type="domain" description="Glycosyl transferase family 1" evidence="1">
    <location>
        <begin position="288"/>
        <end position="446"/>
    </location>
</feature>
<keyword evidence="4" id="KW-1185">Reference proteome</keyword>
<evidence type="ECO:0000313" key="3">
    <source>
        <dbReference type="EMBL" id="GGC05173.1"/>
    </source>
</evidence>
<dbReference type="RefSeq" id="WP_188395362.1">
    <property type="nucleotide sequence ID" value="NZ_BMCG01000002.1"/>
</dbReference>
<dbReference type="Pfam" id="PF13579">
    <property type="entry name" value="Glyco_trans_4_4"/>
    <property type="match status" value="1"/>
</dbReference>
<feature type="domain" description="Glycosyltransferase subfamily 4-like N-terminal" evidence="2">
    <location>
        <begin position="125"/>
        <end position="271"/>
    </location>
</feature>
<dbReference type="InterPro" id="IPR001296">
    <property type="entry name" value="Glyco_trans_1"/>
</dbReference>
<dbReference type="Gene3D" id="3.40.50.2000">
    <property type="entry name" value="Glycogen Phosphorylase B"/>
    <property type="match status" value="2"/>
</dbReference>
<comment type="caution">
    <text evidence="3">The sequence shown here is derived from an EMBL/GenBank/DDBJ whole genome shotgun (WGS) entry which is preliminary data.</text>
</comment>
<protein>
    <recommendedName>
        <fullName evidence="5">Glycosyltransferase family 1 protein</fullName>
    </recommendedName>
</protein>
<sequence>MISGKRILVITDRYPPFAEGGAEISLHILLKQIVDANNQVAVITLNEQLGKVEKTNYQGVEVFKVPYSSRWPTVRSNSIKRRRNFFASRHVYLLMDGAKYIFSDFNYASILKRLRKLRLALSLKRSRKIGFLPIMDEEISDVKETLVNIKKIASSFNPQLVHADNFRSILLASRIDFGVPVVAQVRDNRFYCIDRSQSMNIDGRICNTCNFECAQSLSDSCRKLVKRQLFEDKKFRQAALRKADKVIVTSRFLQQQVAEIVPADKMCLVPNPAGEYDLAERQVVYQASPPEILIVGMLNANKGQLEIIKWLEKLGAELSDFKITLAGRGDNVEKSLRRSLAMTGHADRVAFTGYLSREELYRAYARATVVACPNKWPEPFGRVPLEAGISKKPVVAYAVGGIVESIAHGQTGLLVPPGDTEGFIDAIIKIIKNPHFAENLGIRARENILQKYSQEISVKCLSDCWESVS</sequence>
<evidence type="ECO:0000259" key="2">
    <source>
        <dbReference type="Pfam" id="PF13579"/>
    </source>
</evidence>
<dbReference type="InterPro" id="IPR028098">
    <property type="entry name" value="Glyco_trans_4-like_N"/>
</dbReference>
<evidence type="ECO:0000313" key="4">
    <source>
        <dbReference type="Proteomes" id="UP000620266"/>
    </source>
</evidence>
<dbReference type="AlphaFoldDB" id="A0A8J2UQ81"/>
<dbReference type="CDD" id="cd03801">
    <property type="entry name" value="GT4_PimA-like"/>
    <property type="match status" value="1"/>
</dbReference>
<accession>A0A8J2UQ81</accession>
<dbReference type="Proteomes" id="UP000620266">
    <property type="component" value="Unassembled WGS sequence"/>
</dbReference>
<evidence type="ECO:0008006" key="5">
    <source>
        <dbReference type="Google" id="ProtNLM"/>
    </source>
</evidence>